<proteinExistence type="predicted"/>
<evidence type="ECO:0000313" key="2">
    <source>
        <dbReference type="Proteomes" id="UP000641646"/>
    </source>
</evidence>
<evidence type="ECO:0000313" key="1">
    <source>
        <dbReference type="EMBL" id="MBD2181930.1"/>
    </source>
</evidence>
<gene>
    <name evidence="1" type="ORF">H6G03_12585</name>
</gene>
<name>A0A926VDT7_9CYAN</name>
<dbReference type="AlphaFoldDB" id="A0A926VDT7"/>
<sequence length="72" mass="7891">MPLTELLPLVKELSHTDRLLLLHFLTSELLKNANLIPLGDRDKISIPNLHDSFEAAAVLAKALAEEKAAIHG</sequence>
<organism evidence="1 2">
    <name type="scientific">Aerosakkonema funiforme FACHB-1375</name>
    <dbReference type="NCBI Taxonomy" id="2949571"/>
    <lineage>
        <taxon>Bacteria</taxon>
        <taxon>Bacillati</taxon>
        <taxon>Cyanobacteriota</taxon>
        <taxon>Cyanophyceae</taxon>
        <taxon>Oscillatoriophycideae</taxon>
        <taxon>Aerosakkonematales</taxon>
        <taxon>Aerosakkonemataceae</taxon>
        <taxon>Aerosakkonema</taxon>
    </lineage>
</organism>
<accession>A0A926VDT7</accession>
<dbReference type="EMBL" id="JACJPW010000028">
    <property type="protein sequence ID" value="MBD2181930.1"/>
    <property type="molecule type" value="Genomic_DNA"/>
</dbReference>
<dbReference type="RefSeq" id="WP_190464741.1">
    <property type="nucleotide sequence ID" value="NZ_JACJPW010000028.1"/>
</dbReference>
<comment type="caution">
    <text evidence="1">The sequence shown here is derived from an EMBL/GenBank/DDBJ whole genome shotgun (WGS) entry which is preliminary data.</text>
</comment>
<reference evidence="1" key="2">
    <citation type="submission" date="2020-08" db="EMBL/GenBank/DDBJ databases">
        <authorList>
            <person name="Chen M."/>
            <person name="Teng W."/>
            <person name="Zhao L."/>
            <person name="Hu C."/>
            <person name="Zhou Y."/>
            <person name="Han B."/>
            <person name="Song L."/>
            <person name="Shu W."/>
        </authorList>
    </citation>
    <scope>NUCLEOTIDE SEQUENCE</scope>
    <source>
        <strain evidence="1">FACHB-1375</strain>
    </source>
</reference>
<protein>
    <submittedName>
        <fullName evidence="1">Uncharacterized protein</fullName>
    </submittedName>
</protein>
<reference evidence="1" key="1">
    <citation type="journal article" date="2015" name="ISME J.">
        <title>Draft Genome Sequence of Streptomyces incarnatus NRRL8089, which Produces the Nucleoside Antibiotic Sinefungin.</title>
        <authorList>
            <person name="Oshima K."/>
            <person name="Hattori M."/>
            <person name="Shimizu H."/>
            <person name="Fukuda K."/>
            <person name="Nemoto M."/>
            <person name="Inagaki K."/>
            <person name="Tamura T."/>
        </authorList>
    </citation>
    <scope>NUCLEOTIDE SEQUENCE</scope>
    <source>
        <strain evidence="1">FACHB-1375</strain>
    </source>
</reference>
<keyword evidence="2" id="KW-1185">Reference proteome</keyword>
<dbReference type="Proteomes" id="UP000641646">
    <property type="component" value="Unassembled WGS sequence"/>
</dbReference>